<reference evidence="8 9" key="2">
    <citation type="submission" date="2018-04" db="EMBL/GenBank/DDBJ databases">
        <title>Genomic sequence of a freshwater isolate of Shewanella morhuae.</title>
        <authorList>
            <person name="Castillo D.E."/>
            <person name="Gram L."/>
        </authorList>
    </citation>
    <scope>NUCLEOTIDE SEQUENCE [LARGE SCALE GENOMIC DNA]</scope>
    <source>
        <strain evidence="8 9">CW7</strain>
    </source>
</reference>
<keyword evidence="6" id="KW-1133">Transmembrane helix</keyword>
<evidence type="ECO:0000259" key="7">
    <source>
        <dbReference type="PROSITE" id="PS50931"/>
    </source>
</evidence>
<feature type="transmembrane region" description="Helical" evidence="6">
    <location>
        <begin position="211"/>
        <end position="234"/>
    </location>
</feature>
<dbReference type="Gene3D" id="3.40.190.10">
    <property type="entry name" value="Periplasmic binding protein-like II"/>
    <property type="match status" value="2"/>
</dbReference>
<dbReference type="InterPro" id="IPR036390">
    <property type="entry name" value="WH_DNA-bd_sf"/>
</dbReference>
<keyword evidence="6" id="KW-0812">Transmembrane</keyword>
<feature type="domain" description="HTH lysR-type" evidence="7">
    <location>
        <begin position="1"/>
        <end position="58"/>
    </location>
</feature>
<keyword evidence="4" id="KW-0010">Activator</keyword>
<keyword evidence="9" id="KW-1185">Reference proteome</keyword>
<sequence>MNLRALNYFVVVFERGSISAAAKQCYIAQPSISAAISALEAQLNTQLFQRHGKGVSPTDTGNRLYPLAKRLLNESKAIASLFSKPEIQVPFKLGLIRSLGVQRMSMLLKDFTNACPDMDLTLVEPTEDADARIITTSDLTTHESFLPMWHDTYLLAIPPSLSLSLQDTIRLTDLHQQPFIHRAPCEALGSLQQLLDIEGIKMQIRARIQTVEYAVGLVAAGLGIALIPAIPALLEQTDIVFRPLHDIELKRTVGLAMPLGHAPTAQQKQLTELCKLNLNA</sequence>
<dbReference type="Pfam" id="PF00126">
    <property type="entry name" value="HTH_1"/>
    <property type="match status" value="1"/>
</dbReference>
<dbReference type="PRINTS" id="PR00039">
    <property type="entry name" value="HTHLYSR"/>
</dbReference>
<evidence type="ECO:0000256" key="5">
    <source>
        <dbReference type="ARBA" id="ARBA00023163"/>
    </source>
</evidence>
<proteinExistence type="inferred from homology"/>
<dbReference type="RefSeq" id="WP_107883211.1">
    <property type="nucleotide sequence ID" value="NZ_PYSG01000002.1"/>
</dbReference>
<name>A0ABX5HUQ5_9GAMM</name>
<keyword evidence="3" id="KW-0238">DNA-binding</keyword>
<dbReference type="InterPro" id="IPR000847">
    <property type="entry name" value="LysR_HTH_N"/>
</dbReference>
<comment type="similarity">
    <text evidence="1">Belongs to the LysR transcriptional regulatory family.</text>
</comment>
<protein>
    <submittedName>
        <fullName evidence="8">LysR family transcriptional regulator</fullName>
    </submittedName>
</protein>
<dbReference type="EMBL" id="PYSG01000002">
    <property type="protein sequence ID" value="PTA50613.1"/>
    <property type="molecule type" value="Genomic_DNA"/>
</dbReference>
<dbReference type="PROSITE" id="PS50931">
    <property type="entry name" value="HTH_LYSR"/>
    <property type="match status" value="1"/>
</dbReference>
<evidence type="ECO:0000256" key="3">
    <source>
        <dbReference type="ARBA" id="ARBA00023125"/>
    </source>
</evidence>
<dbReference type="SUPFAM" id="SSF46785">
    <property type="entry name" value="Winged helix' DNA-binding domain"/>
    <property type="match status" value="1"/>
</dbReference>
<keyword evidence="2" id="KW-0805">Transcription regulation</keyword>
<keyword evidence="5" id="KW-0804">Transcription</keyword>
<reference evidence="8 9" key="1">
    <citation type="submission" date="2018-03" db="EMBL/GenBank/DDBJ databases">
        <authorList>
            <person name="Dailey F.E."/>
        </authorList>
    </citation>
    <scope>NUCLEOTIDE SEQUENCE [LARGE SCALE GENOMIC DNA]</scope>
    <source>
        <strain evidence="8 9">CW7</strain>
    </source>
</reference>
<dbReference type="CDD" id="cd05466">
    <property type="entry name" value="PBP2_LTTR_substrate"/>
    <property type="match status" value="1"/>
</dbReference>
<dbReference type="PANTHER" id="PTHR30346:SF26">
    <property type="entry name" value="HYDROGEN PEROXIDE-INDUCIBLE GENES ACTIVATOR"/>
    <property type="match status" value="1"/>
</dbReference>
<evidence type="ECO:0000256" key="1">
    <source>
        <dbReference type="ARBA" id="ARBA00009437"/>
    </source>
</evidence>
<gene>
    <name evidence="8" type="ORF">C9I43_08920</name>
</gene>
<evidence type="ECO:0000256" key="4">
    <source>
        <dbReference type="ARBA" id="ARBA00023159"/>
    </source>
</evidence>
<accession>A0ABX5HUQ5</accession>
<comment type="caution">
    <text evidence="8">The sequence shown here is derived from an EMBL/GenBank/DDBJ whole genome shotgun (WGS) entry which is preliminary data.</text>
</comment>
<evidence type="ECO:0000256" key="2">
    <source>
        <dbReference type="ARBA" id="ARBA00023015"/>
    </source>
</evidence>
<dbReference type="InterPro" id="IPR005119">
    <property type="entry name" value="LysR_subst-bd"/>
</dbReference>
<dbReference type="PANTHER" id="PTHR30346">
    <property type="entry name" value="TRANSCRIPTIONAL DUAL REGULATOR HCAR-RELATED"/>
    <property type="match status" value="1"/>
</dbReference>
<dbReference type="InterPro" id="IPR036388">
    <property type="entry name" value="WH-like_DNA-bd_sf"/>
</dbReference>
<dbReference type="Proteomes" id="UP000240506">
    <property type="component" value="Unassembled WGS sequence"/>
</dbReference>
<organism evidence="8 9">
    <name type="scientific">Shewanella morhuae</name>
    <dbReference type="NCBI Taxonomy" id="365591"/>
    <lineage>
        <taxon>Bacteria</taxon>
        <taxon>Pseudomonadati</taxon>
        <taxon>Pseudomonadota</taxon>
        <taxon>Gammaproteobacteria</taxon>
        <taxon>Alteromonadales</taxon>
        <taxon>Shewanellaceae</taxon>
        <taxon>Shewanella</taxon>
    </lineage>
</organism>
<evidence type="ECO:0000313" key="8">
    <source>
        <dbReference type="EMBL" id="PTA50613.1"/>
    </source>
</evidence>
<evidence type="ECO:0000313" key="9">
    <source>
        <dbReference type="Proteomes" id="UP000240506"/>
    </source>
</evidence>
<keyword evidence="6" id="KW-0472">Membrane</keyword>
<dbReference type="Gene3D" id="1.10.10.10">
    <property type="entry name" value="Winged helix-like DNA-binding domain superfamily/Winged helix DNA-binding domain"/>
    <property type="match status" value="1"/>
</dbReference>
<dbReference type="Pfam" id="PF03466">
    <property type="entry name" value="LysR_substrate"/>
    <property type="match status" value="1"/>
</dbReference>
<dbReference type="SUPFAM" id="SSF53850">
    <property type="entry name" value="Periplasmic binding protein-like II"/>
    <property type="match status" value="1"/>
</dbReference>
<evidence type="ECO:0000256" key="6">
    <source>
        <dbReference type="SAM" id="Phobius"/>
    </source>
</evidence>